<dbReference type="InterPro" id="IPR010093">
    <property type="entry name" value="SinI_DNA-bd"/>
</dbReference>
<dbReference type="Proteomes" id="UP000645517">
    <property type="component" value="Unassembled WGS sequence"/>
</dbReference>
<gene>
    <name evidence="2" type="ORF">GCM10010842_13570</name>
</gene>
<evidence type="ECO:0000259" key="1">
    <source>
        <dbReference type="Pfam" id="PF12728"/>
    </source>
</evidence>
<dbReference type="Pfam" id="PF12728">
    <property type="entry name" value="HTH_17"/>
    <property type="match status" value="1"/>
</dbReference>
<dbReference type="RefSeq" id="WP_189055317.1">
    <property type="nucleotide sequence ID" value="NZ_BMOR01000004.1"/>
</dbReference>
<dbReference type="SUPFAM" id="SSF46955">
    <property type="entry name" value="Putative DNA-binding domain"/>
    <property type="match status" value="1"/>
</dbReference>
<keyword evidence="3" id="KW-1185">Reference proteome</keyword>
<accession>A0ABQ2J1P9</accession>
<sequence>MTELIQEKLVYNPKELEPLLQLSKNTINALLRSGRLRSVRVGRRYLIPREAVQQFLAGAAQS</sequence>
<protein>
    <recommendedName>
        <fullName evidence="1">Helix-turn-helix domain-containing protein</fullName>
    </recommendedName>
</protein>
<dbReference type="InterPro" id="IPR009061">
    <property type="entry name" value="DNA-bd_dom_put_sf"/>
</dbReference>
<proteinExistence type="predicted"/>
<name>A0ABQ2J1P9_9DEIO</name>
<dbReference type="NCBIfam" id="TIGR01764">
    <property type="entry name" value="excise"/>
    <property type="match status" value="1"/>
</dbReference>
<organism evidence="2 3">
    <name type="scientific">Deinococcus daejeonensis</name>
    <dbReference type="NCBI Taxonomy" id="1007098"/>
    <lineage>
        <taxon>Bacteria</taxon>
        <taxon>Thermotogati</taxon>
        <taxon>Deinococcota</taxon>
        <taxon>Deinococci</taxon>
        <taxon>Deinococcales</taxon>
        <taxon>Deinococcaceae</taxon>
        <taxon>Deinococcus</taxon>
    </lineage>
</organism>
<dbReference type="InterPro" id="IPR041657">
    <property type="entry name" value="HTH_17"/>
</dbReference>
<comment type="caution">
    <text evidence="2">The sequence shown here is derived from an EMBL/GenBank/DDBJ whole genome shotgun (WGS) entry which is preliminary data.</text>
</comment>
<dbReference type="EMBL" id="BMOR01000004">
    <property type="protein sequence ID" value="GGN34654.1"/>
    <property type="molecule type" value="Genomic_DNA"/>
</dbReference>
<evidence type="ECO:0000313" key="2">
    <source>
        <dbReference type="EMBL" id="GGN34654.1"/>
    </source>
</evidence>
<feature type="domain" description="Helix-turn-helix" evidence="1">
    <location>
        <begin position="11"/>
        <end position="58"/>
    </location>
</feature>
<evidence type="ECO:0000313" key="3">
    <source>
        <dbReference type="Proteomes" id="UP000645517"/>
    </source>
</evidence>
<reference evidence="3" key="1">
    <citation type="journal article" date="2019" name="Int. J. Syst. Evol. Microbiol.">
        <title>The Global Catalogue of Microorganisms (GCM) 10K type strain sequencing project: providing services to taxonomists for standard genome sequencing and annotation.</title>
        <authorList>
            <consortium name="The Broad Institute Genomics Platform"/>
            <consortium name="The Broad Institute Genome Sequencing Center for Infectious Disease"/>
            <person name="Wu L."/>
            <person name="Ma J."/>
        </authorList>
    </citation>
    <scope>NUCLEOTIDE SEQUENCE [LARGE SCALE GENOMIC DNA]</scope>
    <source>
        <strain evidence="3">JCM 16918</strain>
    </source>
</reference>